<protein>
    <recommendedName>
        <fullName evidence="4">RDD domain-containing protein</fullName>
    </recommendedName>
</protein>
<feature type="transmembrane region" description="Helical" evidence="1">
    <location>
        <begin position="164"/>
        <end position="185"/>
    </location>
</feature>
<organism evidence="2 3">
    <name type="scientific">Mycoplasma todarodis</name>
    <dbReference type="NCBI Taxonomy" id="1937191"/>
    <lineage>
        <taxon>Bacteria</taxon>
        <taxon>Bacillati</taxon>
        <taxon>Mycoplasmatota</taxon>
        <taxon>Mollicutes</taxon>
        <taxon>Mycoplasmataceae</taxon>
        <taxon>Mycoplasma</taxon>
    </lineage>
</organism>
<gene>
    <name evidence="2" type="ORF">C4B25_00160</name>
</gene>
<evidence type="ECO:0000313" key="2">
    <source>
        <dbReference type="EMBL" id="TCG12093.1"/>
    </source>
</evidence>
<keyword evidence="3" id="KW-1185">Reference proteome</keyword>
<proteinExistence type="predicted"/>
<feature type="transmembrane region" description="Helical" evidence="1">
    <location>
        <begin position="6"/>
        <end position="25"/>
    </location>
</feature>
<evidence type="ECO:0000313" key="3">
    <source>
        <dbReference type="Proteomes" id="UP000291072"/>
    </source>
</evidence>
<feature type="transmembrane region" description="Helical" evidence="1">
    <location>
        <begin position="80"/>
        <end position="101"/>
    </location>
</feature>
<name>A0A4R0XT71_9MOLU</name>
<keyword evidence="1" id="KW-0472">Membrane</keyword>
<feature type="transmembrane region" description="Helical" evidence="1">
    <location>
        <begin position="132"/>
        <end position="152"/>
    </location>
</feature>
<keyword evidence="1" id="KW-0812">Transmembrane</keyword>
<comment type="caution">
    <text evidence="2">The sequence shown here is derived from an EMBL/GenBank/DDBJ whole genome shotgun (WGS) entry which is preliminary data.</text>
</comment>
<dbReference type="Proteomes" id="UP000291072">
    <property type="component" value="Unassembled WGS sequence"/>
</dbReference>
<dbReference type="RefSeq" id="WP_131613046.1">
    <property type="nucleotide sequence ID" value="NZ_PSZP01000001.1"/>
</dbReference>
<accession>A0A4R0XT71</accession>
<evidence type="ECO:0008006" key="4">
    <source>
        <dbReference type="Google" id="ProtNLM"/>
    </source>
</evidence>
<evidence type="ECO:0000256" key="1">
    <source>
        <dbReference type="SAM" id="Phobius"/>
    </source>
</evidence>
<keyword evidence="1" id="KW-1133">Transmembrane helix</keyword>
<reference evidence="2 3" key="1">
    <citation type="submission" date="2018-02" db="EMBL/GenBank/DDBJ databases">
        <title>Mycoplasma marinum and Mycoplasma todarodis sp. nov., moderately halophilic and psychrotolerant mycoplasmas isolated from cephalopods.</title>
        <authorList>
            <person name="Viver T."/>
        </authorList>
    </citation>
    <scope>NUCLEOTIDE SEQUENCE [LARGE SCALE GENOMIC DNA]</scope>
    <source>
        <strain evidence="2 3">5H</strain>
    </source>
</reference>
<dbReference type="EMBL" id="PSZP01000001">
    <property type="protein sequence ID" value="TCG12093.1"/>
    <property type="molecule type" value="Genomic_DNA"/>
</dbReference>
<sequence length="480" mass="56715">MNNVMMSIFSIFITGLFGMFLKEFIKRSKKGDLSPKEFLLLAGRMIANYLFYASGLVLWSIPLWRGGENQKIATIISGNWIFYIVGTSILFWNIFMFGIYIKTNNELKRFHRIKIISFKFNKGDWDLFWIKMFTKFLGFLLIIGVPGIWLILQLENMQNSPLHLLVWSMYVVIAFGIAYFVAHAIKINSILKMNPLINQEEMNSIIAERRIFDLWKPLHIGFEKSVENKNWDWIYIPFDLFEKRVFTEIFGGMKEYVFVGEVNNPNEWGFVFDMTNAEIRRLIHLLKKDIKIEKRIDVIGEDSFRISALNIGDEFKILTNDFNNNAFMQIDHKKFCDYLSLWAIKNQKENIFKEGVVYNGRIWVNHSYKKIKIFLKDNKMVFVGVNIMILPNEIKSMFDFKNAEIESGGSFEPISNFFKALNLKCIIANEVDFIHSLKIRRKYRKKMEGFNLKELSFIIMDQNLDCDKRLNNYIKMLLHK</sequence>
<feature type="transmembrane region" description="Helical" evidence="1">
    <location>
        <begin position="37"/>
        <end position="60"/>
    </location>
</feature>
<dbReference type="AlphaFoldDB" id="A0A4R0XT71"/>